<dbReference type="Proteomes" id="UP001377972">
    <property type="component" value="Unassembled WGS sequence"/>
</dbReference>
<proteinExistence type="predicted"/>
<reference evidence="3 5" key="2">
    <citation type="submission" date="2023-01" db="EMBL/GenBank/DDBJ databases">
        <title>Trichodesmium-associated heterotrophic epibiont bacteria.</title>
        <authorList>
            <person name="Cleveland C.S."/>
            <person name="Webb E.A."/>
        </authorList>
    </citation>
    <scope>NUCLEOTIDE SEQUENCE [LARGE SCALE GENOMIC DNA]</scope>
    <source>
        <strain evidence="3 5">USCH2</strain>
    </source>
</reference>
<keyword evidence="5" id="KW-1185">Reference proteome</keyword>
<keyword evidence="1" id="KW-0732">Signal</keyword>
<sequence>MRFLLLATVLFCVFSTPLQAASTEQQALDFGTLVILANTNTSSVIVKDDGSINTQGSVYVLKNGRPAELLLTDFPARTQLTMNLVAPVDLTHDIDGNSSAGFSVRLNGFPKYVITNEFGEAKVFIGGILTTDRSAKPYADGQYSSTTYLEISVDY</sequence>
<dbReference type="Proteomes" id="UP000050378">
    <property type="component" value="Unassembled WGS sequence"/>
</dbReference>
<gene>
    <name evidence="2" type="ORF">AOG27_17885</name>
    <name evidence="3" type="ORF">PQI24_10150</name>
</gene>
<dbReference type="STRING" id="570156.AOG27_17885"/>
<reference evidence="2 4" key="1">
    <citation type="submission" date="2015-09" db="EMBL/GenBank/DDBJ databases">
        <title>Draft Genome Sequence of Pseudoalteromonas lipolytica UCD-48B.</title>
        <authorList>
            <person name="Krusor M."/>
            <person name="Coil D.A."/>
            <person name="Lang J.M."/>
            <person name="Eisen J.A."/>
            <person name="Alexiev A."/>
        </authorList>
    </citation>
    <scope>NUCLEOTIDE SEQUENCE [LARGE SCALE GENOMIC DNA]</scope>
    <source>
        <strain evidence="2 4">UCD-48B</strain>
    </source>
</reference>
<dbReference type="EMBL" id="JAQPZS010000008">
    <property type="protein sequence ID" value="MEJ6496397.1"/>
    <property type="molecule type" value="Genomic_DNA"/>
</dbReference>
<evidence type="ECO:0000256" key="1">
    <source>
        <dbReference type="SAM" id="SignalP"/>
    </source>
</evidence>
<feature type="signal peptide" evidence="1">
    <location>
        <begin position="1"/>
        <end position="20"/>
    </location>
</feature>
<evidence type="ECO:0000313" key="3">
    <source>
        <dbReference type="EMBL" id="MEJ6496397.1"/>
    </source>
</evidence>
<dbReference type="EMBL" id="LJTC01000013">
    <property type="protein sequence ID" value="KPM81819.1"/>
    <property type="molecule type" value="Genomic_DNA"/>
</dbReference>
<protein>
    <submittedName>
        <fullName evidence="3">DUF4402 domain-containing protein</fullName>
    </submittedName>
</protein>
<evidence type="ECO:0000313" key="4">
    <source>
        <dbReference type="Proteomes" id="UP000050378"/>
    </source>
</evidence>
<dbReference type="InterPro" id="IPR025514">
    <property type="entry name" value="DUF4402"/>
</dbReference>
<dbReference type="RefSeq" id="WP_054554359.1">
    <property type="nucleotide sequence ID" value="NZ_JAQPZS010000008.1"/>
</dbReference>
<dbReference type="OrthoDB" id="6292200at2"/>
<accession>A0A0P7E878</accession>
<dbReference type="Pfam" id="PF14352">
    <property type="entry name" value="DUF4402"/>
    <property type="match status" value="1"/>
</dbReference>
<evidence type="ECO:0000313" key="2">
    <source>
        <dbReference type="EMBL" id="KPM81819.1"/>
    </source>
</evidence>
<feature type="chain" id="PRO_5006138353" evidence="1">
    <location>
        <begin position="21"/>
        <end position="155"/>
    </location>
</feature>
<dbReference type="AlphaFoldDB" id="A0A0P7E878"/>
<comment type="caution">
    <text evidence="2">The sequence shown here is derived from an EMBL/GenBank/DDBJ whole genome shotgun (WGS) entry which is preliminary data.</text>
</comment>
<evidence type="ECO:0000313" key="5">
    <source>
        <dbReference type="Proteomes" id="UP001377972"/>
    </source>
</evidence>
<name>A0A0P7E878_9GAMM</name>
<organism evidence="2 4">
    <name type="scientific">Pseudoalteromonas lipolytica</name>
    <dbReference type="NCBI Taxonomy" id="570156"/>
    <lineage>
        <taxon>Bacteria</taxon>
        <taxon>Pseudomonadati</taxon>
        <taxon>Pseudomonadota</taxon>
        <taxon>Gammaproteobacteria</taxon>
        <taxon>Alteromonadales</taxon>
        <taxon>Pseudoalteromonadaceae</taxon>
        <taxon>Pseudoalteromonas</taxon>
    </lineage>
</organism>
<dbReference type="PATRIC" id="fig|570156.3.peg.1500"/>